<dbReference type="AlphaFoldDB" id="A0ABD3WEL2"/>
<dbReference type="Gene3D" id="6.10.250.980">
    <property type="match status" value="1"/>
</dbReference>
<evidence type="ECO:0000256" key="4">
    <source>
        <dbReference type="ARBA" id="ARBA00023163"/>
    </source>
</evidence>
<comment type="subcellular location">
    <subcellularLocation>
        <location evidence="1">Nucleus</location>
    </subcellularLocation>
</comment>
<sequence>MQEFPNSSTMAEASVLRKMKKPIIEKKRRDRINHCLDELKDILLKNVIKTDAPISRLDKADILEMTVKYIQQLQKQVNTSTAASEDTVAKEYKSGYEECTRKTIRYLNSANGIKHDMNSPIGTHLSSCFGQANDEQSTVKYPARNSAFRTPLAVPGNYDYLSPLNVNIPSSVQFPSKTPRRLDYNIGLPKPVPIHPILKTTTPYSPYYALTGSASSICSTPTDDRISDQSSGYSSCNNQSFQGADSSMDRSSLDNSVKNNSLSSDSVWRPW</sequence>
<feature type="compositionally biased region" description="Polar residues" evidence="6">
    <location>
        <begin position="253"/>
        <end position="271"/>
    </location>
</feature>
<feature type="domain" description="BHLH" evidence="7">
    <location>
        <begin position="16"/>
        <end position="73"/>
    </location>
</feature>
<gene>
    <name evidence="8" type="ORF">ACJMK2_039637</name>
</gene>
<keyword evidence="9" id="KW-1185">Reference proteome</keyword>
<dbReference type="PROSITE" id="PS50888">
    <property type="entry name" value="BHLH"/>
    <property type="match status" value="1"/>
</dbReference>
<keyword evidence="4" id="KW-0804">Transcription</keyword>
<dbReference type="GO" id="GO:0005634">
    <property type="term" value="C:nucleus"/>
    <property type="evidence" value="ECO:0007669"/>
    <property type="project" value="UniProtKB-SubCell"/>
</dbReference>
<dbReference type="SUPFAM" id="SSF47459">
    <property type="entry name" value="HLH, helix-loop-helix DNA-binding domain"/>
    <property type="match status" value="1"/>
</dbReference>
<dbReference type="Pfam" id="PF00010">
    <property type="entry name" value="HLH"/>
    <property type="match status" value="1"/>
</dbReference>
<dbReference type="FunFam" id="4.10.280.10:FF:000009">
    <property type="entry name" value="Transcription factor HES-1"/>
    <property type="match status" value="1"/>
</dbReference>
<dbReference type="GO" id="GO:0003677">
    <property type="term" value="F:DNA binding"/>
    <property type="evidence" value="ECO:0007669"/>
    <property type="project" value="UniProtKB-KW"/>
</dbReference>
<dbReference type="SMART" id="SM00353">
    <property type="entry name" value="HLH"/>
    <property type="match status" value="1"/>
</dbReference>
<keyword evidence="3" id="KW-0238">DNA-binding</keyword>
<dbReference type="InterPro" id="IPR050370">
    <property type="entry name" value="HES_HEY"/>
</dbReference>
<dbReference type="InterPro" id="IPR011598">
    <property type="entry name" value="bHLH_dom"/>
</dbReference>
<evidence type="ECO:0000313" key="8">
    <source>
        <dbReference type="EMBL" id="KAL3871653.1"/>
    </source>
</evidence>
<evidence type="ECO:0000256" key="1">
    <source>
        <dbReference type="ARBA" id="ARBA00004123"/>
    </source>
</evidence>
<feature type="compositionally biased region" description="Polar residues" evidence="6">
    <location>
        <begin position="228"/>
        <end position="246"/>
    </location>
</feature>
<dbReference type="EMBL" id="JBJQND010000007">
    <property type="protein sequence ID" value="KAL3871653.1"/>
    <property type="molecule type" value="Genomic_DNA"/>
</dbReference>
<reference evidence="8 9" key="1">
    <citation type="submission" date="2024-11" db="EMBL/GenBank/DDBJ databases">
        <title>Chromosome-level genome assembly of the freshwater bivalve Anodonta woodiana.</title>
        <authorList>
            <person name="Chen X."/>
        </authorList>
    </citation>
    <scope>NUCLEOTIDE SEQUENCE [LARGE SCALE GENOMIC DNA]</scope>
    <source>
        <strain evidence="8">MN2024</strain>
        <tissue evidence="8">Gills</tissue>
    </source>
</reference>
<evidence type="ECO:0000256" key="2">
    <source>
        <dbReference type="ARBA" id="ARBA00023015"/>
    </source>
</evidence>
<keyword evidence="5" id="KW-0539">Nucleus</keyword>
<evidence type="ECO:0000256" key="3">
    <source>
        <dbReference type="ARBA" id="ARBA00023125"/>
    </source>
</evidence>
<dbReference type="Proteomes" id="UP001634394">
    <property type="component" value="Unassembled WGS sequence"/>
</dbReference>
<protein>
    <recommendedName>
        <fullName evidence="7">BHLH domain-containing protein</fullName>
    </recommendedName>
</protein>
<organism evidence="8 9">
    <name type="scientific">Sinanodonta woodiana</name>
    <name type="common">Chinese pond mussel</name>
    <name type="synonym">Anodonta woodiana</name>
    <dbReference type="NCBI Taxonomy" id="1069815"/>
    <lineage>
        <taxon>Eukaryota</taxon>
        <taxon>Metazoa</taxon>
        <taxon>Spiralia</taxon>
        <taxon>Lophotrochozoa</taxon>
        <taxon>Mollusca</taxon>
        <taxon>Bivalvia</taxon>
        <taxon>Autobranchia</taxon>
        <taxon>Heteroconchia</taxon>
        <taxon>Palaeoheterodonta</taxon>
        <taxon>Unionida</taxon>
        <taxon>Unionoidea</taxon>
        <taxon>Unionidae</taxon>
        <taxon>Unioninae</taxon>
        <taxon>Sinanodonta</taxon>
    </lineage>
</organism>
<dbReference type="CDD" id="cd11410">
    <property type="entry name" value="bHLH_O_HES"/>
    <property type="match status" value="1"/>
</dbReference>
<dbReference type="InterPro" id="IPR036638">
    <property type="entry name" value="HLH_DNA-bd_sf"/>
</dbReference>
<comment type="caution">
    <text evidence="8">The sequence shown here is derived from an EMBL/GenBank/DDBJ whole genome shotgun (WGS) entry which is preliminary data.</text>
</comment>
<name>A0ABD3WEL2_SINWO</name>
<proteinExistence type="predicted"/>
<dbReference type="SUPFAM" id="SSF158457">
    <property type="entry name" value="Orange domain-like"/>
    <property type="match status" value="1"/>
</dbReference>
<evidence type="ECO:0000256" key="6">
    <source>
        <dbReference type="SAM" id="MobiDB-lite"/>
    </source>
</evidence>
<evidence type="ECO:0000256" key="5">
    <source>
        <dbReference type="ARBA" id="ARBA00023242"/>
    </source>
</evidence>
<feature type="region of interest" description="Disordered" evidence="6">
    <location>
        <begin position="217"/>
        <end position="271"/>
    </location>
</feature>
<evidence type="ECO:0000313" key="9">
    <source>
        <dbReference type="Proteomes" id="UP001634394"/>
    </source>
</evidence>
<keyword evidence="2" id="KW-0805">Transcription regulation</keyword>
<evidence type="ECO:0000259" key="7">
    <source>
        <dbReference type="PROSITE" id="PS50888"/>
    </source>
</evidence>
<accession>A0ABD3WEL2</accession>
<dbReference type="PANTHER" id="PTHR10985">
    <property type="entry name" value="BASIC HELIX-LOOP-HELIX TRANSCRIPTION FACTOR, HES-RELATED"/>
    <property type="match status" value="1"/>
</dbReference>
<dbReference type="Gene3D" id="4.10.280.10">
    <property type="entry name" value="Helix-loop-helix DNA-binding domain"/>
    <property type="match status" value="1"/>
</dbReference>